<evidence type="ECO:0000256" key="1">
    <source>
        <dbReference type="ARBA" id="ARBA00006432"/>
    </source>
</evidence>
<evidence type="ECO:0000256" key="5">
    <source>
        <dbReference type="ARBA" id="ARBA00067668"/>
    </source>
</evidence>
<protein>
    <recommendedName>
        <fullName evidence="5">3-methylmercaptopropionyl-CoA ligase</fullName>
        <ecNumber evidence="4">6.2.1.44</ecNumber>
    </recommendedName>
</protein>
<feature type="domain" description="AMP-dependent synthetase/ligase" evidence="6">
    <location>
        <begin position="29"/>
        <end position="395"/>
    </location>
</feature>
<keyword evidence="2" id="KW-0436">Ligase</keyword>
<dbReference type="GO" id="GO:0016878">
    <property type="term" value="F:acid-thiol ligase activity"/>
    <property type="evidence" value="ECO:0007669"/>
    <property type="project" value="UniProtKB-ARBA"/>
</dbReference>
<dbReference type="PANTHER" id="PTHR43767:SF1">
    <property type="entry name" value="NONRIBOSOMAL PEPTIDE SYNTHASE PES1 (EUROFUNG)-RELATED"/>
    <property type="match status" value="1"/>
</dbReference>
<comment type="catalytic activity">
    <reaction evidence="3">
        <text>3-(methylsulfanyl)propanoate + ATP + CoA = 3-(methylsulfanyl)propanoyl-CoA + AMP + diphosphate</text>
        <dbReference type="Rhea" id="RHEA:43052"/>
        <dbReference type="ChEBI" id="CHEBI:30616"/>
        <dbReference type="ChEBI" id="CHEBI:33019"/>
        <dbReference type="ChEBI" id="CHEBI:49016"/>
        <dbReference type="ChEBI" id="CHEBI:57287"/>
        <dbReference type="ChEBI" id="CHEBI:82815"/>
        <dbReference type="ChEBI" id="CHEBI:456215"/>
        <dbReference type="EC" id="6.2.1.44"/>
    </reaction>
    <physiologicalReaction direction="left-to-right" evidence="3">
        <dbReference type="Rhea" id="RHEA:43053"/>
    </physiologicalReaction>
</comment>
<dbReference type="InterPro" id="IPR025110">
    <property type="entry name" value="AMP-bd_C"/>
</dbReference>
<evidence type="ECO:0000256" key="4">
    <source>
        <dbReference type="ARBA" id="ARBA00066616"/>
    </source>
</evidence>
<gene>
    <name evidence="8" type="ORF">DFR46_0174</name>
</gene>
<dbReference type="Proteomes" id="UP000256310">
    <property type="component" value="Unassembled WGS sequence"/>
</dbReference>
<dbReference type="InterPro" id="IPR000873">
    <property type="entry name" value="AMP-dep_synth/lig_dom"/>
</dbReference>
<evidence type="ECO:0000256" key="3">
    <source>
        <dbReference type="ARBA" id="ARBA00051915"/>
    </source>
</evidence>
<proteinExistence type="inferred from homology"/>
<evidence type="ECO:0000259" key="7">
    <source>
        <dbReference type="Pfam" id="PF13193"/>
    </source>
</evidence>
<comment type="caution">
    <text evidence="8">The sequence shown here is derived from an EMBL/GenBank/DDBJ whole genome shotgun (WGS) entry which is preliminary data.</text>
</comment>
<evidence type="ECO:0000259" key="6">
    <source>
        <dbReference type="Pfam" id="PF00501"/>
    </source>
</evidence>
<dbReference type="AlphaFoldDB" id="A0A3D9FC91"/>
<evidence type="ECO:0000313" key="8">
    <source>
        <dbReference type="EMBL" id="RED15187.1"/>
    </source>
</evidence>
<organism evidence="8 9">
    <name type="scientific">Parasphingopyxis lamellibrachiae</name>
    <dbReference type="NCBI Taxonomy" id="680125"/>
    <lineage>
        <taxon>Bacteria</taxon>
        <taxon>Pseudomonadati</taxon>
        <taxon>Pseudomonadota</taxon>
        <taxon>Alphaproteobacteria</taxon>
        <taxon>Sphingomonadales</taxon>
        <taxon>Sphingomonadaceae</taxon>
        <taxon>Parasphingopyxis</taxon>
    </lineage>
</organism>
<dbReference type="PANTHER" id="PTHR43767">
    <property type="entry name" value="LONG-CHAIN-FATTY-ACID--COA LIGASE"/>
    <property type="match status" value="1"/>
</dbReference>
<dbReference type="EMBL" id="QRDP01000004">
    <property type="protein sequence ID" value="RED15187.1"/>
    <property type="molecule type" value="Genomic_DNA"/>
</dbReference>
<dbReference type="Pfam" id="PF00501">
    <property type="entry name" value="AMP-binding"/>
    <property type="match status" value="1"/>
</dbReference>
<dbReference type="Gene3D" id="3.40.50.12780">
    <property type="entry name" value="N-terminal domain of ligase-like"/>
    <property type="match status" value="1"/>
</dbReference>
<evidence type="ECO:0000313" key="9">
    <source>
        <dbReference type="Proteomes" id="UP000256310"/>
    </source>
</evidence>
<comment type="similarity">
    <text evidence="1">Belongs to the ATP-dependent AMP-binding enzyme family.</text>
</comment>
<dbReference type="InterPro" id="IPR042099">
    <property type="entry name" value="ANL_N_sf"/>
</dbReference>
<dbReference type="EC" id="6.2.1.44" evidence="4"/>
<dbReference type="CDD" id="cd17631">
    <property type="entry name" value="FACL_FadD13-like"/>
    <property type="match status" value="1"/>
</dbReference>
<feature type="domain" description="AMP-binding enzyme C-terminal" evidence="7">
    <location>
        <begin position="446"/>
        <end position="521"/>
    </location>
</feature>
<evidence type="ECO:0000256" key="2">
    <source>
        <dbReference type="ARBA" id="ARBA00022598"/>
    </source>
</evidence>
<dbReference type="Pfam" id="PF13193">
    <property type="entry name" value="AMP-binding_C"/>
    <property type="match status" value="1"/>
</dbReference>
<keyword evidence="9" id="KW-1185">Reference proteome</keyword>
<dbReference type="InterPro" id="IPR050237">
    <property type="entry name" value="ATP-dep_AMP-bd_enzyme"/>
</dbReference>
<accession>A0A3D9FC91</accession>
<dbReference type="Gene3D" id="3.30.300.30">
    <property type="match status" value="1"/>
</dbReference>
<dbReference type="InterPro" id="IPR045851">
    <property type="entry name" value="AMP-bd_C_sf"/>
</dbReference>
<name>A0A3D9FC91_9SPHN</name>
<dbReference type="NCBIfam" id="NF004837">
    <property type="entry name" value="PRK06187.1"/>
    <property type="match status" value="1"/>
</dbReference>
<dbReference type="SUPFAM" id="SSF56801">
    <property type="entry name" value="Acetyl-CoA synthetase-like"/>
    <property type="match status" value="1"/>
</dbReference>
<reference evidence="8 9" key="1">
    <citation type="submission" date="2018-07" db="EMBL/GenBank/DDBJ databases">
        <title>Genomic Encyclopedia of Type Strains, Phase IV (KMG-IV): sequencing the most valuable type-strain genomes for metagenomic binning, comparative biology and taxonomic classification.</title>
        <authorList>
            <person name="Goeker M."/>
        </authorList>
    </citation>
    <scope>NUCLEOTIDE SEQUENCE [LARGE SCALE GENOMIC DNA]</scope>
    <source>
        <strain evidence="8 9">DSM 26725</strain>
    </source>
</reference>
<dbReference type="FunFam" id="3.30.300.30:FF:000008">
    <property type="entry name" value="2,3-dihydroxybenzoate-AMP ligase"/>
    <property type="match status" value="1"/>
</dbReference>
<sequence>MDYSGRVAEIGVGMHEPHGAKTLNELADYWADTKPDHIGYRFEGRETSFSDFRNTTVRLSRALRAAGIRKGDRIAWIGKNSDRYFTLLFAAARASAVTVPIGWRLSPKEMAFILEDAGAVAVVASPEFVELARELAAGIPAIRWVLASEQGCGIASPEEFMAENINAPELDTLPQPDDALVQLYTSGTTGNPKGVVLTHDNFLKNAGEELPDTPSWDIWEEHEAGLQVMPIAHIAGTGYGIMPMNRGVSCNIVAEFNPGEILDLIHSKQLTRFFLVPAALQMLINDPKTEQTDTSGVVQINYGASPMPLQLLRDCMKAFPNAGFCQFYGMTETTGTIIVLEPDDHDPDGNEKMRSAGRPLPGIEVKIVDETGNEVGVREVGEICTRSNANMAHYWKQPEKTAETVDKDGWLRTGDAAYRDTEGYIYIHDRMKDMIITGGENVYPAEVENALYEHPSVSEAAVIGIPDEKWGEAVKAIVVPKPNQEIDEEHVIGFVRERIAGFKAPKSVDVIEIMPRNASGKILRKDLRAPYWAGKDRQVN</sequence>